<dbReference type="Proteomes" id="UP001281147">
    <property type="component" value="Unassembled WGS sequence"/>
</dbReference>
<comment type="caution">
    <text evidence="1">The sequence shown here is derived from an EMBL/GenBank/DDBJ whole genome shotgun (WGS) entry which is preliminary data.</text>
</comment>
<protein>
    <submittedName>
        <fullName evidence="1">Uncharacterized protein</fullName>
    </submittedName>
</protein>
<proteinExistence type="predicted"/>
<gene>
    <name evidence="1" type="ORF">LTR37_016595</name>
</gene>
<reference evidence="1" key="1">
    <citation type="submission" date="2023-07" db="EMBL/GenBank/DDBJ databases">
        <title>Black Yeasts Isolated from many extreme environments.</title>
        <authorList>
            <person name="Coleine C."/>
            <person name="Stajich J.E."/>
            <person name="Selbmann L."/>
        </authorList>
    </citation>
    <scope>NUCLEOTIDE SEQUENCE</scope>
    <source>
        <strain evidence="1">CCFEE 5714</strain>
    </source>
</reference>
<evidence type="ECO:0000313" key="1">
    <source>
        <dbReference type="EMBL" id="KAK3699121.1"/>
    </source>
</evidence>
<accession>A0ACC3MQ49</accession>
<sequence length="593" mass="64927">MSKLSEEIEDADFRVAPPAEQLEDSESQPLRTLSQDASEEVVQDFAASHGLTHELDVLQKAAALLQEDVVLEHTPGVSPSELRALRREITHKWQQPRTLYFTIFVCSLGAIEQGWAQTGMNGANLYLPASLGIDLGSTHDSFVLGLINSGIYLANAILGSWLAEPVNNRIGRKGAIFSAIALCLVGNLGSALSWSWPVLLIFRIILGTGLGLNASTVSVFAVESAPAYIRGGLAVSWQMFTAFGIFLGFLANVTFYDYGPDVVWRLQLAAPLIPTIPLLMAIWLCPESPAWHIKRGRYDLAFASLSQLRNTKLQAACELYANFLSQRRHSKTLGSSPQSYLGKLTSLFTVARNRHAVLASYTVMLSQQLCGINIIAFYSSSIFESSGFSALAALWASVVFGLVNFLGAFPAIFTMDKFGRRRLLLWTLPFMALVMAFASLTFSLPKGTAQLIILAGLIYLFCALYSPGVGPVPVPYSAEIYPSAVREVGMALAISTASTWATILSVTFPSLLAGLGEQRSFGLYAALNVLAWFLCWTFVRETKAVELERMDMVFTSSPSSFVADQWSEGPKTWISRRRRGEGWQEVRQEDAPG</sequence>
<dbReference type="EMBL" id="JAUTXU010000201">
    <property type="protein sequence ID" value="KAK3699121.1"/>
    <property type="molecule type" value="Genomic_DNA"/>
</dbReference>
<name>A0ACC3MQ49_9PEZI</name>
<organism evidence="1 2">
    <name type="scientific">Vermiconidia calcicola</name>
    <dbReference type="NCBI Taxonomy" id="1690605"/>
    <lineage>
        <taxon>Eukaryota</taxon>
        <taxon>Fungi</taxon>
        <taxon>Dikarya</taxon>
        <taxon>Ascomycota</taxon>
        <taxon>Pezizomycotina</taxon>
        <taxon>Dothideomycetes</taxon>
        <taxon>Dothideomycetidae</taxon>
        <taxon>Mycosphaerellales</taxon>
        <taxon>Extremaceae</taxon>
        <taxon>Vermiconidia</taxon>
    </lineage>
</organism>
<evidence type="ECO:0000313" key="2">
    <source>
        <dbReference type="Proteomes" id="UP001281147"/>
    </source>
</evidence>
<keyword evidence="2" id="KW-1185">Reference proteome</keyword>